<gene>
    <name evidence="2" type="ORF">QBC37DRAFT_459562</name>
</gene>
<comment type="caution">
    <text evidence="2">The sequence shown here is derived from an EMBL/GenBank/DDBJ whole genome shotgun (WGS) entry which is preliminary data.</text>
</comment>
<keyword evidence="3" id="KW-1185">Reference proteome</keyword>
<protein>
    <submittedName>
        <fullName evidence="2">Uncharacterized protein</fullName>
    </submittedName>
</protein>
<evidence type="ECO:0000256" key="1">
    <source>
        <dbReference type="SAM" id="MobiDB-lite"/>
    </source>
</evidence>
<proteinExistence type="predicted"/>
<accession>A0AAN6YFD6</accession>
<reference evidence="2" key="1">
    <citation type="journal article" date="2023" name="Mol. Phylogenet. Evol.">
        <title>Genome-scale phylogeny and comparative genomics of the fungal order Sordariales.</title>
        <authorList>
            <person name="Hensen N."/>
            <person name="Bonometti L."/>
            <person name="Westerberg I."/>
            <person name="Brannstrom I.O."/>
            <person name="Guillou S."/>
            <person name="Cros-Aarteil S."/>
            <person name="Calhoun S."/>
            <person name="Haridas S."/>
            <person name="Kuo A."/>
            <person name="Mondo S."/>
            <person name="Pangilinan J."/>
            <person name="Riley R."/>
            <person name="LaButti K."/>
            <person name="Andreopoulos B."/>
            <person name="Lipzen A."/>
            <person name="Chen C."/>
            <person name="Yan M."/>
            <person name="Daum C."/>
            <person name="Ng V."/>
            <person name="Clum A."/>
            <person name="Steindorff A."/>
            <person name="Ohm R.A."/>
            <person name="Martin F."/>
            <person name="Silar P."/>
            <person name="Natvig D.O."/>
            <person name="Lalanne C."/>
            <person name="Gautier V."/>
            <person name="Ament-Velasquez S.L."/>
            <person name="Kruys A."/>
            <person name="Hutchinson M.I."/>
            <person name="Powell A.J."/>
            <person name="Barry K."/>
            <person name="Miller A.N."/>
            <person name="Grigoriev I.V."/>
            <person name="Debuchy R."/>
            <person name="Gladieux P."/>
            <person name="Hiltunen Thoren M."/>
            <person name="Johannesson H."/>
        </authorList>
    </citation>
    <scope>NUCLEOTIDE SEQUENCE</scope>
    <source>
        <strain evidence="2">PSN293</strain>
    </source>
</reference>
<organism evidence="2 3">
    <name type="scientific">Rhypophila decipiens</name>
    <dbReference type="NCBI Taxonomy" id="261697"/>
    <lineage>
        <taxon>Eukaryota</taxon>
        <taxon>Fungi</taxon>
        <taxon>Dikarya</taxon>
        <taxon>Ascomycota</taxon>
        <taxon>Pezizomycotina</taxon>
        <taxon>Sordariomycetes</taxon>
        <taxon>Sordariomycetidae</taxon>
        <taxon>Sordariales</taxon>
        <taxon>Naviculisporaceae</taxon>
        <taxon>Rhypophila</taxon>
    </lineage>
</organism>
<reference evidence="2" key="2">
    <citation type="submission" date="2023-05" db="EMBL/GenBank/DDBJ databases">
        <authorList>
            <consortium name="Lawrence Berkeley National Laboratory"/>
            <person name="Steindorff A."/>
            <person name="Hensen N."/>
            <person name="Bonometti L."/>
            <person name="Westerberg I."/>
            <person name="Brannstrom I.O."/>
            <person name="Guillou S."/>
            <person name="Cros-Aarteil S."/>
            <person name="Calhoun S."/>
            <person name="Haridas S."/>
            <person name="Kuo A."/>
            <person name="Mondo S."/>
            <person name="Pangilinan J."/>
            <person name="Riley R."/>
            <person name="Labutti K."/>
            <person name="Andreopoulos B."/>
            <person name="Lipzen A."/>
            <person name="Chen C."/>
            <person name="Yanf M."/>
            <person name="Daum C."/>
            <person name="Ng V."/>
            <person name="Clum A."/>
            <person name="Ohm R."/>
            <person name="Martin F."/>
            <person name="Silar P."/>
            <person name="Natvig D."/>
            <person name="Lalanne C."/>
            <person name="Gautier V."/>
            <person name="Ament-Velasquez S.L."/>
            <person name="Kruys A."/>
            <person name="Hutchinson M.I."/>
            <person name="Powell A.J."/>
            <person name="Barry K."/>
            <person name="Miller A.N."/>
            <person name="Grigoriev I.V."/>
            <person name="Debuchy R."/>
            <person name="Gladieux P."/>
            <person name="Thoren M.H."/>
            <person name="Johannesson H."/>
        </authorList>
    </citation>
    <scope>NUCLEOTIDE SEQUENCE</scope>
    <source>
        <strain evidence="2">PSN293</strain>
    </source>
</reference>
<feature type="region of interest" description="Disordered" evidence="1">
    <location>
        <begin position="237"/>
        <end position="264"/>
    </location>
</feature>
<sequence length="290" mass="33427">MPIQVVRSERQAYQYMLCLGYNSATNWMEGIIMTKIDPNTFYRCGRGRLIITLGNNTPDPTDRQPVFEQLDALHYTNFYLVTDPTRWGLQASKHRERGIHFPEDPALAIKAITPHRLWDVAHRMFLRSKPYWHGQIPKIIGLLVEYTIENQHKFDLVILCDYQESSPHCGIQLFEQCARPLRRAFDFANAVDSITWPDMADAIGGKVRMVGDDHVDVSVDDGIKFRIRVSFHEEAHEMSMNPLQQQQQADRNTHDQTARPGGEGNIIPTLQFRCYDIRLLCDEISQGLLS</sequence>
<dbReference type="AlphaFoldDB" id="A0AAN6YFD6"/>
<evidence type="ECO:0000313" key="3">
    <source>
        <dbReference type="Proteomes" id="UP001301769"/>
    </source>
</evidence>
<dbReference type="EMBL" id="MU858083">
    <property type="protein sequence ID" value="KAK4215127.1"/>
    <property type="molecule type" value="Genomic_DNA"/>
</dbReference>
<feature type="compositionally biased region" description="Polar residues" evidence="1">
    <location>
        <begin position="241"/>
        <end position="250"/>
    </location>
</feature>
<dbReference type="Proteomes" id="UP001301769">
    <property type="component" value="Unassembled WGS sequence"/>
</dbReference>
<name>A0AAN6YFD6_9PEZI</name>
<evidence type="ECO:0000313" key="2">
    <source>
        <dbReference type="EMBL" id="KAK4215127.1"/>
    </source>
</evidence>